<evidence type="ECO:0000313" key="3">
    <source>
        <dbReference type="Proteomes" id="UP000004208"/>
    </source>
</evidence>
<gene>
    <name evidence="2" type="ORF">HMPREF0291_11293</name>
</gene>
<dbReference type="HOGENOM" id="CLU_1040971_0_0_11"/>
<dbReference type="InterPro" id="IPR009677">
    <property type="entry name" value="DUF1266"/>
</dbReference>
<dbReference type="AlphaFoldDB" id="D7WEV5"/>
<dbReference type="OrthoDB" id="4406485at2"/>
<protein>
    <recommendedName>
        <fullName evidence="1">DUF1266 domain-containing protein</fullName>
    </recommendedName>
</protein>
<reference evidence="2" key="1">
    <citation type="submission" date="2010-06" db="EMBL/GenBank/DDBJ databases">
        <authorList>
            <person name="Muzny D."/>
            <person name="Qin X."/>
            <person name="Buhay C."/>
            <person name="Dugan-Rocha S."/>
            <person name="Ding Y."/>
            <person name="Chen G."/>
            <person name="Hawes A."/>
            <person name="Holder M."/>
            <person name="Jhangiani S."/>
            <person name="Johnson A."/>
            <person name="Khan Z."/>
            <person name="Li Z."/>
            <person name="Liu W."/>
            <person name="Liu X."/>
            <person name="Perez L."/>
            <person name="Shen H."/>
            <person name="Wang Q."/>
            <person name="Watt J."/>
            <person name="Xi L."/>
            <person name="Xin Y."/>
            <person name="Zhou J."/>
            <person name="Deng J."/>
            <person name="Jiang H."/>
            <person name="Liu Y."/>
            <person name="Qu J."/>
            <person name="Song X.-Z."/>
            <person name="Zhang L."/>
            <person name="Villasana D."/>
            <person name="Johnson A."/>
            <person name="Liu J."/>
            <person name="Liyanage D."/>
            <person name="Lorensuhewa L."/>
            <person name="Robinson T."/>
            <person name="Song A."/>
            <person name="Song B.-B."/>
            <person name="Dinh H."/>
            <person name="Thornton R."/>
            <person name="Coyle M."/>
            <person name="Francisco L."/>
            <person name="Jackson L."/>
            <person name="Javaid M."/>
            <person name="Korchina V."/>
            <person name="Kovar C."/>
            <person name="Mata R."/>
            <person name="Mathew T."/>
            <person name="Ngo R."/>
            <person name="Nguyen L."/>
            <person name="Nguyen N."/>
            <person name="Okwuonu G."/>
            <person name="Ongeri F."/>
            <person name="Pham C."/>
            <person name="Simmons D."/>
            <person name="Wilczek-Boney K."/>
            <person name="Hale W."/>
            <person name="Jakkamsetti A."/>
            <person name="Pham P."/>
            <person name="Ruth R."/>
            <person name="San Lucas F."/>
            <person name="Warren J."/>
            <person name="Zhang J."/>
            <person name="Zhao Z."/>
            <person name="Zhou C."/>
            <person name="Zhu D."/>
            <person name="Lee S."/>
            <person name="Bess C."/>
            <person name="Blankenburg K."/>
            <person name="Forbes L."/>
            <person name="Fu Q."/>
            <person name="Gubbala S."/>
            <person name="Hirani K."/>
            <person name="Jayaseelan J.C."/>
            <person name="Lara F."/>
            <person name="Munidasa M."/>
            <person name="Palculict T."/>
            <person name="Patil S."/>
            <person name="Pu L.-L."/>
            <person name="Saada N."/>
            <person name="Tang L."/>
            <person name="Weissenberger G."/>
            <person name="Zhu Y."/>
            <person name="Hemphill L."/>
            <person name="Shang Y."/>
            <person name="Youmans B."/>
            <person name="Ayvaz T."/>
            <person name="Ross M."/>
            <person name="Santibanez J."/>
            <person name="Aqrawi P."/>
            <person name="Gross S."/>
            <person name="Joshi V."/>
            <person name="Fowler G."/>
            <person name="Nazareth L."/>
            <person name="Reid J."/>
            <person name="Worley K."/>
            <person name="Petrosino J."/>
            <person name="Highlander S."/>
            <person name="Gibbs R."/>
        </authorList>
    </citation>
    <scope>NUCLEOTIDE SEQUENCE [LARGE SCALE GENOMIC DNA]</scope>
    <source>
        <strain evidence="2">ATCC 33030</strain>
    </source>
</reference>
<evidence type="ECO:0000259" key="1">
    <source>
        <dbReference type="Pfam" id="PF06889"/>
    </source>
</evidence>
<name>D7WEV5_9CORY</name>
<proteinExistence type="predicted"/>
<organism evidence="2 3">
    <name type="scientific">Corynebacterium genitalium ATCC 33030</name>
    <dbReference type="NCBI Taxonomy" id="585529"/>
    <lineage>
        <taxon>Bacteria</taxon>
        <taxon>Bacillati</taxon>
        <taxon>Actinomycetota</taxon>
        <taxon>Actinomycetes</taxon>
        <taxon>Mycobacteriales</taxon>
        <taxon>Corynebacteriaceae</taxon>
        <taxon>Corynebacterium</taxon>
    </lineage>
</organism>
<keyword evidence="3" id="KW-1185">Reference proteome</keyword>
<evidence type="ECO:0000313" key="2">
    <source>
        <dbReference type="EMBL" id="EFK53636.1"/>
    </source>
</evidence>
<dbReference type="Pfam" id="PF06889">
    <property type="entry name" value="DUF1266"/>
    <property type="match status" value="1"/>
</dbReference>
<feature type="domain" description="DUF1266" evidence="1">
    <location>
        <begin position="70"/>
        <end position="273"/>
    </location>
</feature>
<dbReference type="STRING" id="585529.HMPREF0291_11293"/>
<accession>D7WEV5</accession>
<dbReference type="EMBL" id="ACLJ02000003">
    <property type="protein sequence ID" value="EFK53636.1"/>
    <property type="molecule type" value="Genomic_DNA"/>
</dbReference>
<comment type="caution">
    <text evidence="2">The sequence shown here is derived from an EMBL/GenBank/DDBJ whole genome shotgun (WGS) entry which is preliminary data.</text>
</comment>
<dbReference type="eggNOG" id="ENOG5030UC4">
    <property type="taxonomic scope" value="Bacteria"/>
</dbReference>
<dbReference type="Proteomes" id="UP000004208">
    <property type="component" value="Unassembled WGS sequence"/>
</dbReference>
<sequence length="276" mass="31608">MTAITAARFERPRAKAEDVAVDLWEWSTPQPDRQTVLEASFALPYRVGHDRPVDTPTLPVKKDRVQYKRMLEQWWGITSAEEARQMTERLIAGDVHTASSDAVLHTAEMLTGEFAPQEWRSQDFAERRRTMEIFLEHLAISNWMDPKQLWTDFDHWLAVRTHPSFANVNAPSAPATTRAWDIMRVEMTAATAALVGIITPEEYSSYAARAVAELQKHFMSWADAAASFWWGRAIWSADTIRDNADDMQGELQVFDHILTEALTDPNSPWRRFPLHA</sequence>
<dbReference type="RefSeq" id="WP_005289622.1">
    <property type="nucleotide sequence ID" value="NZ_CM000961.1"/>
</dbReference>